<feature type="domain" description="Histidine kinase" evidence="15">
    <location>
        <begin position="252"/>
        <end position="468"/>
    </location>
</feature>
<dbReference type="GO" id="GO:0005886">
    <property type="term" value="C:plasma membrane"/>
    <property type="evidence" value="ECO:0007669"/>
    <property type="project" value="UniProtKB-SubCell"/>
</dbReference>
<dbReference type="SUPFAM" id="SSF55874">
    <property type="entry name" value="ATPase domain of HSP90 chaperone/DNA topoisomerase II/histidine kinase"/>
    <property type="match status" value="1"/>
</dbReference>
<dbReference type="Pfam" id="PF00512">
    <property type="entry name" value="HisKA"/>
    <property type="match status" value="1"/>
</dbReference>
<keyword evidence="13 14" id="KW-0472">Membrane</keyword>
<keyword evidence="12" id="KW-0902">Two-component regulatory system</keyword>
<reference evidence="17 18" key="1">
    <citation type="submission" date="2017-06" db="EMBL/GenBank/DDBJ databases">
        <title>Draft genome sequence of anaerobic fermentative bacterium Anaeromicrobium sediminis DY2726D isolated from West Pacific Ocean sediments.</title>
        <authorList>
            <person name="Zeng X."/>
        </authorList>
    </citation>
    <scope>NUCLEOTIDE SEQUENCE [LARGE SCALE GENOMIC DNA]</scope>
    <source>
        <strain evidence="17 18">DY2726D</strain>
    </source>
</reference>
<gene>
    <name evidence="17" type="ORF">CCE28_08365</name>
</gene>
<dbReference type="CDD" id="cd06225">
    <property type="entry name" value="HAMP"/>
    <property type="match status" value="1"/>
</dbReference>
<keyword evidence="8" id="KW-0547">Nucleotide-binding</keyword>
<dbReference type="CDD" id="cd00075">
    <property type="entry name" value="HATPase"/>
    <property type="match status" value="1"/>
</dbReference>
<keyword evidence="18" id="KW-1185">Reference proteome</keyword>
<dbReference type="SMART" id="SM00387">
    <property type="entry name" value="HATPase_c"/>
    <property type="match status" value="1"/>
</dbReference>
<evidence type="ECO:0000256" key="4">
    <source>
        <dbReference type="ARBA" id="ARBA00022475"/>
    </source>
</evidence>
<dbReference type="Gene3D" id="3.30.565.10">
    <property type="entry name" value="Histidine kinase-like ATPase, C-terminal domain"/>
    <property type="match status" value="1"/>
</dbReference>
<protein>
    <recommendedName>
        <fullName evidence="3">histidine kinase</fullName>
        <ecNumber evidence="3">2.7.13.3</ecNumber>
    </recommendedName>
</protein>
<dbReference type="FunFam" id="3.30.565.10:FF:000006">
    <property type="entry name" value="Sensor histidine kinase WalK"/>
    <property type="match status" value="1"/>
</dbReference>
<dbReference type="Proteomes" id="UP000216024">
    <property type="component" value="Unassembled WGS sequence"/>
</dbReference>
<accession>A0A267MM25</accession>
<feature type="transmembrane region" description="Helical" evidence="14">
    <location>
        <begin position="171"/>
        <end position="190"/>
    </location>
</feature>
<evidence type="ECO:0000256" key="14">
    <source>
        <dbReference type="SAM" id="Phobius"/>
    </source>
</evidence>
<evidence type="ECO:0000313" key="17">
    <source>
        <dbReference type="EMBL" id="PAB59958.1"/>
    </source>
</evidence>
<dbReference type="FunFam" id="1.10.287.130:FF:000001">
    <property type="entry name" value="Two-component sensor histidine kinase"/>
    <property type="match status" value="1"/>
</dbReference>
<dbReference type="InterPro" id="IPR004358">
    <property type="entry name" value="Sig_transdc_His_kin-like_C"/>
</dbReference>
<dbReference type="PRINTS" id="PR00344">
    <property type="entry name" value="BCTRLSENSOR"/>
</dbReference>
<dbReference type="InterPro" id="IPR005467">
    <property type="entry name" value="His_kinase_dom"/>
</dbReference>
<evidence type="ECO:0000256" key="9">
    <source>
        <dbReference type="ARBA" id="ARBA00022777"/>
    </source>
</evidence>
<dbReference type="RefSeq" id="WP_095132893.1">
    <property type="nucleotide sequence ID" value="NZ_NIBG01000005.1"/>
</dbReference>
<dbReference type="PROSITE" id="PS50885">
    <property type="entry name" value="HAMP"/>
    <property type="match status" value="1"/>
</dbReference>
<dbReference type="Gene3D" id="6.10.340.10">
    <property type="match status" value="1"/>
</dbReference>
<dbReference type="EC" id="2.7.13.3" evidence="3"/>
<dbReference type="OrthoDB" id="9813151at2"/>
<keyword evidence="11 14" id="KW-1133">Transmembrane helix</keyword>
<dbReference type="SUPFAM" id="SSF47384">
    <property type="entry name" value="Homodimeric domain of signal transducing histidine kinase"/>
    <property type="match status" value="1"/>
</dbReference>
<keyword evidence="10" id="KW-0067">ATP-binding</keyword>
<evidence type="ECO:0000256" key="13">
    <source>
        <dbReference type="ARBA" id="ARBA00023136"/>
    </source>
</evidence>
<dbReference type="InterPro" id="IPR003661">
    <property type="entry name" value="HisK_dim/P_dom"/>
</dbReference>
<dbReference type="PANTHER" id="PTHR45528">
    <property type="entry name" value="SENSOR HISTIDINE KINASE CPXA"/>
    <property type="match status" value="1"/>
</dbReference>
<keyword evidence="7 14" id="KW-0812">Transmembrane</keyword>
<dbReference type="InterPro" id="IPR003660">
    <property type="entry name" value="HAMP_dom"/>
</dbReference>
<evidence type="ECO:0000256" key="2">
    <source>
        <dbReference type="ARBA" id="ARBA00004651"/>
    </source>
</evidence>
<dbReference type="Pfam" id="PF02518">
    <property type="entry name" value="HATPase_c"/>
    <property type="match status" value="1"/>
</dbReference>
<evidence type="ECO:0000256" key="6">
    <source>
        <dbReference type="ARBA" id="ARBA00022679"/>
    </source>
</evidence>
<dbReference type="EMBL" id="NIBG01000005">
    <property type="protein sequence ID" value="PAB59958.1"/>
    <property type="molecule type" value="Genomic_DNA"/>
</dbReference>
<dbReference type="InterPro" id="IPR036097">
    <property type="entry name" value="HisK_dim/P_sf"/>
</dbReference>
<feature type="domain" description="HAMP" evidence="16">
    <location>
        <begin position="192"/>
        <end position="244"/>
    </location>
</feature>
<keyword evidence="6" id="KW-0808">Transferase</keyword>
<dbReference type="InterPro" id="IPR003594">
    <property type="entry name" value="HATPase_dom"/>
</dbReference>
<sequence length="470" mass="54327">MGNTVFKKLLYFYFVIILLSFLILGIAFSQLFSSYYFNRQEKVLLNEGKKINYLVIDYLNNDITNERLKLELQAVEKFLNTRIWIINKQGIIYGVSGDDEEWIGKQITATEMLQVLEGKIITKKGMYHENETVPLLTVGMPIYINGEVSNAIIMHTPLYEVTNVIGEVHKMVIISMSITFVGAFILLWIVSKKISYPLKRLVIGAEKISYGDFSYRIEIEEEGEVGKVIDTFNKMTEKLGEIEKNRKSFISAVAHELRSPLTLIKGFAQGMVDGTIEERDHPKYLDIILRETRRLNALITNLLDIQRMESGKYPINKSEFNMNELISRTLIRYEEEIEKNNIEVQLDLEDNIYVCADKDSIQQVLINLVDNAIKFMKEDPVLTIKTKKKGNKCKVIIRDNGIGISKENIQNIWEEFYKEDKSRNRNKKGTGLGLHIVKKIIDIHNEKIEIKSEVGVGTYFVFYLQLHKNN</sequence>
<dbReference type="SMART" id="SM00304">
    <property type="entry name" value="HAMP"/>
    <property type="match status" value="1"/>
</dbReference>
<dbReference type="PANTHER" id="PTHR45528:SF1">
    <property type="entry name" value="SENSOR HISTIDINE KINASE CPXA"/>
    <property type="match status" value="1"/>
</dbReference>
<evidence type="ECO:0000256" key="7">
    <source>
        <dbReference type="ARBA" id="ARBA00022692"/>
    </source>
</evidence>
<dbReference type="PROSITE" id="PS50109">
    <property type="entry name" value="HIS_KIN"/>
    <property type="match status" value="1"/>
</dbReference>
<dbReference type="InterPro" id="IPR050398">
    <property type="entry name" value="HssS/ArlS-like"/>
</dbReference>
<organism evidence="17 18">
    <name type="scientific">Anaeromicrobium sediminis</name>
    <dbReference type="NCBI Taxonomy" id="1478221"/>
    <lineage>
        <taxon>Bacteria</taxon>
        <taxon>Bacillati</taxon>
        <taxon>Bacillota</taxon>
        <taxon>Clostridia</taxon>
        <taxon>Peptostreptococcales</taxon>
        <taxon>Thermotaleaceae</taxon>
        <taxon>Anaeromicrobium</taxon>
    </lineage>
</organism>
<keyword evidence="9" id="KW-0418">Kinase</keyword>
<keyword evidence="4" id="KW-1003">Cell membrane</keyword>
<dbReference type="Gene3D" id="1.10.287.130">
    <property type="match status" value="1"/>
</dbReference>
<dbReference type="GO" id="GO:0000155">
    <property type="term" value="F:phosphorelay sensor kinase activity"/>
    <property type="evidence" value="ECO:0007669"/>
    <property type="project" value="InterPro"/>
</dbReference>
<evidence type="ECO:0000259" key="16">
    <source>
        <dbReference type="PROSITE" id="PS50885"/>
    </source>
</evidence>
<comment type="caution">
    <text evidence="17">The sequence shown here is derived from an EMBL/GenBank/DDBJ whole genome shotgun (WGS) entry which is preliminary data.</text>
</comment>
<dbReference type="AlphaFoldDB" id="A0A267MM25"/>
<evidence type="ECO:0000259" key="15">
    <source>
        <dbReference type="PROSITE" id="PS50109"/>
    </source>
</evidence>
<evidence type="ECO:0000256" key="10">
    <source>
        <dbReference type="ARBA" id="ARBA00022840"/>
    </source>
</evidence>
<comment type="catalytic activity">
    <reaction evidence="1">
        <text>ATP + protein L-histidine = ADP + protein N-phospho-L-histidine.</text>
        <dbReference type="EC" id="2.7.13.3"/>
    </reaction>
</comment>
<evidence type="ECO:0000256" key="1">
    <source>
        <dbReference type="ARBA" id="ARBA00000085"/>
    </source>
</evidence>
<evidence type="ECO:0000256" key="12">
    <source>
        <dbReference type="ARBA" id="ARBA00023012"/>
    </source>
</evidence>
<comment type="subcellular location">
    <subcellularLocation>
        <location evidence="2">Cell membrane</location>
        <topology evidence="2">Multi-pass membrane protein</topology>
    </subcellularLocation>
</comment>
<evidence type="ECO:0000256" key="3">
    <source>
        <dbReference type="ARBA" id="ARBA00012438"/>
    </source>
</evidence>
<dbReference type="SUPFAM" id="SSF158472">
    <property type="entry name" value="HAMP domain-like"/>
    <property type="match status" value="1"/>
</dbReference>
<evidence type="ECO:0000256" key="5">
    <source>
        <dbReference type="ARBA" id="ARBA00022553"/>
    </source>
</evidence>
<dbReference type="CDD" id="cd00082">
    <property type="entry name" value="HisKA"/>
    <property type="match status" value="1"/>
</dbReference>
<feature type="transmembrane region" description="Helical" evidence="14">
    <location>
        <begin position="12"/>
        <end position="37"/>
    </location>
</feature>
<dbReference type="GO" id="GO:0005524">
    <property type="term" value="F:ATP binding"/>
    <property type="evidence" value="ECO:0007669"/>
    <property type="project" value="UniProtKB-KW"/>
</dbReference>
<keyword evidence="5" id="KW-0597">Phosphoprotein</keyword>
<name>A0A267MM25_9FIRM</name>
<evidence type="ECO:0000256" key="8">
    <source>
        <dbReference type="ARBA" id="ARBA00022741"/>
    </source>
</evidence>
<proteinExistence type="predicted"/>
<dbReference type="InterPro" id="IPR036890">
    <property type="entry name" value="HATPase_C_sf"/>
</dbReference>
<evidence type="ECO:0000313" key="18">
    <source>
        <dbReference type="Proteomes" id="UP000216024"/>
    </source>
</evidence>
<dbReference type="Pfam" id="PF00672">
    <property type="entry name" value="HAMP"/>
    <property type="match status" value="1"/>
</dbReference>
<dbReference type="SMART" id="SM00388">
    <property type="entry name" value="HisKA"/>
    <property type="match status" value="1"/>
</dbReference>
<evidence type="ECO:0000256" key="11">
    <source>
        <dbReference type="ARBA" id="ARBA00022989"/>
    </source>
</evidence>